<proteinExistence type="predicted"/>
<evidence type="ECO:0000313" key="2">
    <source>
        <dbReference type="Proteomes" id="UP000286482"/>
    </source>
</evidence>
<dbReference type="AlphaFoldDB" id="A0A420E6Q3"/>
<dbReference type="Proteomes" id="UP000286482">
    <property type="component" value="Unassembled WGS sequence"/>
</dbReference>
<keyword evidence="2" id="KW-1185">Reference proteome</keyword>
<sequence>MSVLSQIYQVLHQSNQFDLNQTQDLSSQLCMAWLIANTEKHPQEQQAAALLVAHKEHPVLRLCIHTEPLMSDECSNLSELPCSENPLWSLFSPEALECKQQASATKTKIRKQRSLTNISLDGAAITDVAQQVLLTSNVLLSLPLDGDDVSHIDLGVDFHTQLQEAQHQSQQYWYDHPIPIGISPAENEILYGLKHLDAALDIERHRGNLAPAQKLNVALSCSVTHSKLSSIAKAYVEYEIRTHLQLKNLQIYVFAEQECEAIKAAVFPNASHDLKQVFGVNGAYGRHYSFLKAIAALCQKYLHPKLRATFKIDLDQVFDQPLLLQYSGKSAFEHLLSSNWGANALDASGQSVSLGMIAGGLVNEKDVRHGLFTPDVRAPNGRDYLTFEQLFCARWSQALSTEVEVVNQCSDIQRIHVTGGTNGILIDALYRFRPFTPDFIHRAEDQALFLSALAQPDNGQYLVYAHQPGLIMRHDKDAFADRAMQVAEDGKALGDIERILLFSCYAKHHPMSIDELKDKLYPFTGVFIAERPITLAILRFLLEGIEKNQNYLDQGAERLFKCIDFCHNSLKQQLDSNTRAWDEYYSSLAIIKLDPLVTQVLNNCQLKLESTCQ</sequence>
<gene>
    <name evidence="1" type="ORF">DBZ36_18385</name>
</gene>
<evidence type="ECO:0000313" key="1">
    <source>
        <dbReference type="EMBL" id="RKF13740.1"/>
    </source>
</evidence>
<comment type="caution">
    <text evidence="1">The sequence shown here is derived from an EMBL/GenBank/DDBJ whole genome shotgun (WGS) entry which is preliminary data.</text>
</comment>
<reference evidence="1 2" key="1">
    <citation type="submission" date="2018-09" db="EMBL/GenBank/DDBJ databases">
        <authorList>
            <person name="Wang Z."/>
        </authorList>
    </citation>
    <scope>NUCLEOTIDE SEQUENCE [LARGE SCALE GENOMIC DNA]</scope>
    <source>
        <strain evidence="1 2">ALS 81</strain>
    </source>
</reference>
<dbReference type="EMBL" id="RAQO01000010">
    <property type="protein sequence ID" value="RKF13740.1"/>
    <property type="molecule type" value="Genomic_DNA"/>
</dbReference>
<dbReference type="OrthoDB" id="5843584at2"/>
<organism evidence="1 2">
    <name type="scientific">Alginatibacterium sediminis</name>
    <dbReference type="NCBI Taxonomy" id="2164068"/>
    <lineage>
        <taxon>Bacteria</taxon>
        <taxon>Pseudomonadati</taxon>
        <taxon>Pseudomonadota</taxon>
        <taxon>Gammaproteobacteria</taxon>
        <taxon>Alteromonadales</taxon>
        <taxon>Alteromonadaceae</taxon>
        <taxon>Alginatibacterium</taxon>
    </lineage>
</organism>
<name>A0A420E6Q3_9ALTE</name>
<dbReference type="RefSeq" id="WP_120356450.1">
    <property type="nucleotide sequence ID" value="NZ_RAQO01000010.1"/>
</dbReference>
<accession>A0A420E6Q3</accession>
<protein>
    <submittedName>
        <fullName evidence="1">Uncharacterized protein</fullName>
    </submittedName>
</protein>